<dbReference type="Proteomes" id="UP000198929">
    <property type="component" value="Unassembled WGS sequence"/>
</dbReference>
<evidence type="ECO:0000313" key="3">
    <source>
        <dbReference type="Proteomes" id="UP000198929"/>
    </source>
</evidence>
<keyword evidence="2" id="KW-0808">Transferase</keyword>
<keyword evidence="2" id="KW-0489">Methyltransferase</keyword>
<dbReference type="PANTHER" id="PTHR43861:SF1">
    <property type="entry name" value="TRANS-ACONITATE 2-METHYLTRANSFERASE"/>
    <property type="match status" value="1"/>
</dbReference>
<keyword evidence="3" id="KW-1185">Reference proteome</keyword>
<dbReference type="STRING" id="1121357.SAMN05661109_02404"/>
<accession>A0A1H9VUW5</accession>
<reference evidence="3" key="1">
    <citation type="submission" date="2016-10" db="EMBL/GenBank/DDBJ databases">
        <authorList>
            <person name="Varghese N."/>
            <person name="Submissions S."/>
        </authorList>
    </citation>
    <scope>NUCLEOTIDE SEQUENCE [LARGE SCALE GENOMIC DNA]</scope>
    <source>
        <strain evidence="3">DSM 20524</strain>
    </source>
</reference>
<feature type="domain" description="Methyltransferase type 11" evidence="1">
    <location>
        <begin position="55"/>
        <end position="148"/>
    </location>
</feature>
<evidence type="ECO:0000313" key="2">
    <source>
        <dbReference type="EMBL" id="SES25392.1"/>
    </source>
</evidence>
<dbReference type="PANTHER" id="PTHR43861">
    <property type="entry name" value="TRANS-ACONITATE 2-METHYLTRANSFERASE-RELATED"/>
    <property type="match status" value="1"/>
</dbReference>
<dbReference type="AlphaFoldDB" id="A0A1H9VUW5"/>
<dbReference type="EMBL" id="FOGQ01000014">
    <property type="protein sequence ID" value="SES25392.1"/>
    <property type="molecule type" value="Genomic_DNA"/>
</dbReference>
<dbReference type="InterPro" id="IPR013216">
    <property type="entry name" value="Methyltransf_11"/>
</dbReference>
<dbReference type="CDD" id="cd02440">
    <property type="entry name" value="AdoMet_MTases"/>
    <property type="match status" value="1"/>
</dbReference>
<dbReference type="GO" id="GO:0008757">
    <property type="term" value="F:S-adenosylmethionine-dependent methyltransferase activity"/>
    <property type="evidence" value="ECO:0007669"/>
    <property type="project" value="InterPro"/>
</dbReference>
<dbReference type="RefSeq" id="WP_092260465.1">
    <property type="nucleotide sequence ID" value="NZ_CP047199.1"/>
</dbReference>
<dbReference type="Pfam" id="PF08241">
    <property type="entry name" value="Methyltransf_11"/>
    <property type="match status" value="1"/>
</dbReference>
<organism evidence="2 3">
    <name type="scientific">Corynebacterium cystitidis DSM 20524</name>
    <dbReference type="NCBI Taxonomy" id="1121357"/>
    <lineage>
        <taxon>Bacteria</taxon>
        <taxon>Bacillati</taxon>
        <taxon>Actinomycetota</taxon>
        <taxon>Actinomycetes</taxon>
        <taxon>Mycobacteriales</taxon>
        <taxon>Corynebacteriaceae</taxon>
        <taxon>Corynebacterium</taxon>
    </lineage>
</organism>
<proteinExistence type="predicted"/>
<dbReference type="Gene3D" id="3.40.50.150">
    <property type="entry name" value="Vaccinia Virus protein VP39"/>
    <property type="match status" value="1"/>
</dbReference>
<protein>
    <submittedName>
        <fullName evidence="2">Methyltransferase domain-containing protein</fullName>
    </submittedName>
</protein>
<name>A0A1H9VUW5_9CORY</name>
<dbReference type="GO" id="GO:0032259">
    <property type="term" value="P:methylation"/>
    <property type="evidence" value="ECO:0007669"/>
    <property type="project" value="UniProtKB-KW"/>
</dbReference>
<dbReference type="SUPFAM" id="SSF53335">
    <property type="entry name" value="S-adenosyl-L-methionine-dependent methyltransferases"/>
    <property type="match status" value="1"/>
</dbReference>
<gene>
    <name evidence="2" type="ORF">SAMN05661109_02404</name>
</gene>
<sequence length="245" mass="26623">MTSAEHDDGKIADYWSGRATHYHHNQVTSLRAEANRAAWQEIITRFLPPPPARVLDVGCGSGYLSHQMAHLGYEVIGVDFSAKMLDLARRAGESSSSTASFMLGDAQLPPVHGPFDVVTSRFLLWTLPDPAGALAAWEKLLVPGGRIVAFDANWFPAGAHADVSVDSDDGEDAFTRVYDRDQLAALPLATATSIQPYLDLFSAAGLEQVRGIELEEISVLDQKFGVSRGHTIVTQYGFVGIKQKQ</sequence>
<dbReference type="InterPro" id="IPR029063">
    <property type="entry name" value="SAM-dependent_MTases_sf"/>
</dbReference>
<evidence type="ECO:0000259" key="1">
    <source>
        <dbReference type="Pfam" id="PF08241"/>
    </source>
</evidence>